<protein>
    <submittedName>
        <fullName evidence="1">Uncharacterized protein</fullName>
    </submittedName>
</protein>
<dbReference type="Proteomes" id="UP000675968">
    <property type="component" value="Unassembled WGS sequence"/>
</dbReference>
<reference evidence="1" key="1">
    <citation type="submission" date="2021-03" db="EMBL/GenBank/DDBJ databases">
        <authorList>
            <person name="Jaffe A."/>
        </authorList>
    </citation>
    <scope>NUCLEOTIDE SEQUENCE</scope>
    <source>
        <strain evidence="1">RIFCSPLOWO2_01_FULL_AR10_48_17</strain>
    </source>
</reference>
<evidence type="ECO:0000313" key="1">
    <source>
        <dbReference type="EMBL" id="MBS3061949.1"/>
    </source>
</evidence>
<name>A0A8T4L8T4_9ARCH</name>
<sequence>MHPRFAINEGCGKDATELFNTRPTGSRTPYSDRARSFLPKFYIGELKQ</sequence>
<proteinExistence type="predicted"/>
<comment type="caution">
    <text evidence="1">The sequence shown here is derived from an EMBL/GenBank/DDBJ whole genome shotgun (WGS) entry which is preliminary data.</text>
</comment>
<dbReference type="AlphaFoldDB" id="A0A8T4L8T4"/>
<gene>
    <name evidence="1" type="ORF">J4215_05195</name>
</gene>
<evidence type="ECO:0000313" key="2">
    <source>
        <dbReference type="Proteomes" id="UP000675968"/>
    </source>
</evidence>
<dbReference type="InterPro" id="IPR036400">
    <property type="entry name" value="Cyt_B5-like_heme/steroid_sf"/>
</dbReference>
<accession>A0A8T4L8T4</accession>
<dbReference type="EMBL" id="JAGVWC010000011">
    <property type="protein sequence ID" value="MBS3061949.1"/>
    <property type="molecule type" value="Genomic_DNA"/>
</dbReference>
<organism evidence="1 2">
    <name type="scientific">Candidatus Iainarchaeum sp</name>
    <dbReference type="NCBI Taxonomy" id="3101447"/>
    <lineage>
        <taxon>Archaea</taxon>
        <taxon>Candidatus Iainarchaeota</taxon>
        <taxon>Candidatus Iainarchaeia</taxon>
        <taxon>Candidatus Iainarchaeales</taxon>
        <taxon>Candidatus Iainarchaeaceae</taxon>
        <taxon>Candidatus Iainarchaeum</taxon>
    </lineage>
</organism>
<reference evidence="1" key="2">
    <citation type="submission" date="2021-05" db="EMBL/GenBank/DDBJ databases">
        <title>Protein family content uncovers lineage relationships and bacterial pathway maintenance mechanisms in DPANN archaea.</title>
        <authorList>
            <person name="Castelle C.J."/>
            <person name="Meheust R."/>
            <person name="Jaffe A.L."/>
            <person name="Seitz K."/>
            <person name="Gong X."/>
            <person name="Baker B.J."/>
            <person name="Banfield J.F."/>
        </authorList>
    </citation>
    <scope>NUCLEOTIDE SEQUENCE</scope>
    <source>
        <strain evidence="1">RIFCSPLOWO2_01_FULL_AR10_48_17</strain>
    </source>
</reference>
<dbReference type="Gene3D" id="3.10.120.10">
    <property type="entry name" value="Cytochrome b5-like heme/steroid binding domain"/>
    <property type="match status" value="1"/>
</dbReference>
<dbReference type="SUPFAM" id="SSF55856">
    <property type="entry name" value="Cytochrome b5-like heme/steroid binding domain"/>
    <property type="match status" value="1"/>
</dbReference>